<sequence length="275" mass="29663">MVTRLASVHLYPVKSLGGVDVDRADVEPWGLRHDRRWLVLRPDGGKLGSTALPALLGVTAAPGAGSITLTARDGSSLTVTEPVDGPPVATDVSRLDTVRLAADEAHDWLSARLGRPVRLAWLDDPRRRPMSAEHGGGPGDPLNLSDAGPLLVATLPSLRRLRDWIVEGALERGEPAPEPLAMARFRPTVVLDGPVEPFAEDGWTRVRIGAVDFRVSERCDRCSVTLIDPETLAGGKEPIRTLARHRRHDGKTWFGVRLVPLSTGEIRVGDPVAVS</sequence>
<dbReference type="InterPro" id="IPR005302">
    <property type="entry name" value="MoCF_Sase_C"/>
</dbReference>
<evidence type="ECO:0000259" key="1">
    <source>
        <dbReference type="PROSITE" id="PS51340"/>
    </source>
</evidence>
<dbReference type="AlphaFoldDB" id="A0A386WHV0"/>
<dbReference type="InterPro" id="IPR011037">
    <property type="entry name" value="Pyrv_Knase-like_insert_dom_sf"/>
</dbReference>
<dbReference type="GO" id="GO:0003824">
    <property type="term" value="F:catalytic activity"/>
    <property type="evidence" value="ECO:0007669"/>
    <property type="project" value="InterPro"/>
</dbReference>
<dbReference type="RefSeq" id="WP_120569973.1">
    <property type="nucleotide sequence ID" value="NZ_CP024087.1"/>
</dbReference>
<dbReference type="Proteomes" id="UP000267804">
    <property type="component" value="Chromosome"/>
</dbReference>
<feature type="domain" description="MOSC" evidence="1">
    <location>
        <begin position="123"/>
        <end position="275"/>
    </location>
</feature>
<proteinExistence type="predicted"/>
<dbReference type="GO" id="GO:0030151">
    <property type="term" value="F:molybdenum ion binding"/>
    <property type="evidence" value="ECO:0007669"/>
    <property type="project" value="InterPro"/>
</dbReference>
<dbReference type="PROSITE" id="PS51340">
    <property type="entry name" value="MOSC"/>
    <property type="match status" value="1"/>
</dbReference>
<dbReference type="Pfam" id="PF03476">
    <property type="entry name" value="MOSC_N"/>
    <property type="match status" value="1"/>
</dbReference>
<reference evidence="2 3" key="1">
    <citation type="submission" date="2017-10" db="EMBL/GenBank/DDBJ databases">
        <title>Integration of genomic and chemical information greatly accelerates assignment of the full stereostructure of myelolactone, a potent inhibitor of myeloma from a marine-derived Micromonospora.</title>
        <authorList>
            <person name="Kim M.C."/>
            <person name="Machado H."/>
            <person name="Jensen P.R."/>
            <person name="Fenical W."/>
        </authorList>
    </citation>
    <scope>NUCLEOTIDE SEQUENCE [LARGE SCALE GENOMIC DNA]</scope>
    <source>
        <strain evidence="2 3">CNY-010</strain>
    </source>
</reference>
<accession>A0A386WHV0</accession>
<dbReference type="Pfam" id="PF03473">
    <property type="entry name" value="MOSC"/>
    <property type="match status" value="1"/>
</dbReference>
<evidence type="ECO:0000313" key="3">
    <source>
        <dbReference type="Proteomes" id="UP000267804"/>
    </source>
</evidence>
<evidence type="ECO:0000313" key="2">
    <source>
        <dbReference type="EMBL" id="AYF27701.1"/>
    </source>
</evidence>
<dbReference type="PANTHER" id="PTHR14237">
    <property type="entry name" value="MOLYBDOPTERIN COFACTOR SULFURASE MOSC"/>
    <property type="match status" value="1"/>
</dbReference>
<organism evidence="2 3">
    <name type="scientific">Micromonospora tulbaghiae</name>
    <dbReference type="NCBI Taxonomy" id="479978"/>
    <lineage>
        <taxon>Bacteria</taxon>
        <taxon>Bacillati</taxon>
        <taxon>Actinomycetota</taxon>
        <taxon>Actinomycetes</taxon>
        <taxon>Micromonosporales</taxon>
        <taxon>Micromonosporaceae</taxon>
        <taxon>Micromonospora</taxon>
    </lineage>
</organism>
<gene>
    <name evidence="2" type="ORF">CSH63_09685</name>
</gene>
<dbReference type="EMBL" id="CP024087">
    <property type="protein sequence ID" value="AYF27701.1"/>
    <property type="molecule type" value="Genomic_DNA"/>
</dbReference>
<name>A0A386WHV0_9ACTN</name>
<dbReference type="SUPFAM" id="SSF141673">
    <property type="entry name" value="MOSC N-terminal domain-like"/>
    <property type="match status" value="1"/>
</dbReference>
<dbReference type="SUPFAM" id="SSF50800">
    <property type="entry name" value="PK beta-barrel domain-like"/>
    <property type="match status" value="1"/>
</dbReference>
<dbReference type="InterPro" id="IPR005303">
    <property type="entry name" value="MOCOS_middle"/>
</dbReference>
<protein>
    <submittedName>
        <fullName evidence="2">Sulfurase</fullName>
    </submittedName>
</protein>
<dbReference type="GO" id="GO:0030170">
    <property type="term" value="F:pyridoxal phosphate binding"/>
    <property type="evidence" value="ECO:0007669"/>
    <property type="project" value="InterPro"/>
</dbReference>
<dbReference type="PANTHER" id="PTHR14237:SF19">
    <property type="entry name" value="MITOCHONDRIAL AMIDOXIME REDUCING COMPONENT 1"/>
    <property type="match status" value="1"/>
</dbReference>
<dbReference type="KEGG" id="mtua:CSH63_09685"/>